<organism evidence="2 3">
    <name type="scientific">Eruca vesicaria subsp. sativa</name>
    <name type="common">Garden rocket</name>
    <name type="synonym">Eruca sativa</name>
    <dbReference type="NCBI Taxonomy" id="29727"/>
    <lineage>
        <taxon>Eukaryota</taxon>
        <taxon>Viridiplantae</taxon>
        <taxon>Streptophyta</taxon>
        <taxon>Embryophyta</taxon>
        <taxon>Tracheophyta</taxon>
        <taxon>Spermatophyta</taxon>
        <taxon>Magnoliopsida</taxon>
        <taxon>eudicotyledons</taxon>
        <taxon>Gunneridae</taxon>
        <taxon>Pentapetalae</taxon>
        <taxon>rosids</taxon>
        <taxon>malvids</taxon>
        <taxon>Brassicales</taxon>
        <taxon>Brassicaceae</taxon>
        <taxon>Brassiceae</taxon>
        <taxon>Eruca</taxon>
    </lineage>
</organism>
<comment type="caution">
    <text evidence="2">The sequence shown here is derived from an EMBL/GenBank/DDBJ whole genome shotgun (WGS) entry which is preliminary data.</text>
</comment>
<feature type="domain" description="F-box protein At3g26010-like beta-propeller" evidence="1">
    <location>
        <begin position="37"/>
        <end position="215"/>
    </location>
</feature>
<gene>
    <name evidence="2" type="ORF">ERUC_LOCUS37472</name>
</gene>
<evidence type="ECO:0000313" key="2">
    <source>
        <dbReference type="EMBL" id="CAH8384989.1"/>
    </source>
</evidence>
<protein>
    <recommendedName>
        <fullName evidence="1">F-box protein At3g26010-like beta-propeller domain-containing protein</fullName>
    </recommendedName>
</protein>
<dbReference type="AlphaFoldDB" id="A0ABC8LN11"/>
<dbReference type="EMBL" id="CAKOAT010641820">
    <property type="protein sequence ID" value="CAH8384989.1"/>
    <property type="molecule type" value="Genomic_DNA"/>
</dbReference>
<dbReference type="Proteomes" id="UP001642260">
    <property type="component" value="Unassembled WGS sequence"/>
</dbReference>
<accession>A0ABC8LN11</accession>
<evidence type="ECO:0000259" key="1">
    <source>
        <dbReference type="Pfam" id="PF24750"/>
    </source>
</evidence>
<proteinExistence type="predicted"/>
<evidence type="ECO:0000313" key="3">
    <source>
        <dbReference type="Proteomes" id="UP001642260"/>
    </source>
</evidence>
<sequence length="216" mass="24967">MHLEHIKEGDGNLDRGSMDDERPPFGLQGFETDEPSWDWGLVARTENGHLLDYKVVIVEKYKLYEMLSCLIYSSETGLWSLETLHIPHSFLMRFPRYPISLNGNLHWFGLSTDRQRVLLSMDIYSTTSTGSVRCRVTPFPDLEKNTKFIRVCTPCQGFLMYMNIVSVTKVDGSLDNKLCVWRLKSEGWQLMSEISADFIFTDEFDYLPVTINPFDA</sequence>
<dbReference type="Pfam" id="PF24750">
    <property type="entry name" value="b-prop_At3g26010-like"/>
    <property type="match status" value="1"/>
</dbReference>
<keyword evidence="3" id="KW-1185">Reference proteome</keyword>
<reference evidence="2 3" key="1">
    <citation type="submission" date="2022-03" db="EMBL/GenBank/DDBJ databases">
        <authorList>
            <person name="Macdonald S."/>
            <person name="Ahmed S."/>
            <person name="Newling K."/>
        </authorList>
    </citation>
    <scope>NUCLEOTIDE SEQUENCE [LARGE SCALE GENOMIC DNA]</scope>
</reference>
<name>A0ABC8LN11_ERUVS</name>
<dbReference type="InterPro" id="IPR056592">
    <property type="entry name" value="Beta-prop_At3g26010-like"/>
</dbReference>